<feature type="compositionally biased region" description="Low complexity" evidence="1">
    <location>
        <begin position="225"/>
        <end position="254"/>
    </location>
</feature>
<keyword evidence="3" id="KW-1185">Reference proteome</keyword>
<dbReference type="EMBL" id="WHJE01000031">
    <property type="protein sequence ID" value="KAE8764500.1"/>
    <property type="molecule type" value="Genomic_DNA"/>
</dbReference>
<evidence type="ECO:0000256" key="1">
    <source>
        <dbReference type="SAM" id="MobiDB-lite"/>
    </source>
</evidence>
<evidence type="ECO:0000313" key="3">
    <source>
        <dbReference type="Proteomes" id="UP000451860"/>
    </source>
</evidence>
<feature type="compositionally biased region" description="Pro residues" evidence="1">
    <location>
        <begin position="24"/>
        <end position="42"/>
    </location>
</feature>
<sequence length="324" mass="32887">MSEGTNRYPEAPEPLGTAAGAPVPGMPPTYPPATTPPPPPPAGAGATDESSTTDTAKQEASAVAQTAGEGAREVTDTAREQAGETAQVAKEKVQETAGLATEKAKETVAEARSQARDLFEQGRAQLTDQASSQQRRLAGGLRSFSGELTSMADGAQEQGMASDLARQASSYLDRLGRWFDEREPGDVVDEVSRYARRHPGTFLAVAAGLGLLAGRVARSLKDESASSSAGSAPSTTTYRTSAASPTTASATPAAGYAVPTGYPAGTTMGGAGYPADYGTGVRSQAGDEPSIEYAPGYGTPTTGSNPSGAGPATADEEYGMGGTR</sequence>
<organism evidence="2 3">
    <name type="scientific">Georgenia thermotolerans</name>
    <dbReference type="NCBI Taxonomy" id="527326"/>
    <lineage>
        <taxon>Bacteria</taxon>
        <taxon>Bacillati</taxon>
        <taxon>Actinomycetota</taxon>
        <taxon>Actinomycetes</taxon>
        <taxon>Micrococcales</taxon>
        <taxon>Bogoriellaceae</taxon>
        <taxon>Georgenia</taxon>
    </lineage>
</organism>
<feature type="compositionally biased region" description="Basic and acidic residues" evidence="1">
    <location>
        <begin position="70"/>
        <end position="82"/>
    </location>
</feature>
<accession>A0A7J5UQL2</accession>
<evidence type="ECO:0008006" key="4">
    <source>
        <dbReference type="Google" id="ProtNLM"/>
    </source>
</evidence>
<proteinExistence type="predicted"/>
<dbReference type="Proteomes" id="UP000451860">
    <property type="component" value="Unassembled WGS sequence"/>
</dbReference>
<gene>
    <name evidence="2" type="ORF">GB883_08800</name>
</gene>
<feature type="region of interest" description="Disordered" evidence="1">
    <location>
        <begin position="220"/>
        <end position="324"/>
    </location>
</feature>
<name>A0A7J5UQL2_9MICO</name>
<comment type="caution">
    <text evidence="2">The sequence shown here is derived from an EMBL/GenBank/DDBJ whole genome shotgun (WGS) entry which is preliminary data.</text>
</comment>
<evidence type="ECO:0000313" key="2">
    <source>
        <dbReference type="EMBL" id="KAE8764500.1"/>
    </source>
</evidence>
<dbReference type="Gene3D" id="1.20.120.20">
    <property type="entry name" value="Apolipoprotein"/>
    <property type="match status" value="1"/>
</dbReference>
<dbReference type="RefSeq" id="WP_155524113.1">
    <property type="nucleotide sequence ID" value="NZ_VUKF01000015.1"/>
</dbReference>
<feature type="compositionally biased region" description="Basic and acidic residues" evidence="1">
    <location>
        <begin position="102"/>
        <end position="113"/>
    </location>
</feature>
<dbReference type="AlphaFoldDB" id="A0A7J5UQL2"/>
<protein>
    <recommendedName>
        <fullName evidence="4">DUF3618 domain-containing protein</fullName>
    </recommendedName>
</protein>
<reference evidence="2 3" key="1">
    <citation type="submission" date="2019-10" db="EMBL/GenBank/DDBJ databases">
        <title>Georgenia wutianyii sp. nov. and Georgenia yuyongxinii sp. nov. isolated from plateau pika (Ochotona curzoniae) in the Qinghai-Tibet plateau of China.</title>
        <authorList>
            <person name="Tian Z."/>
        </authorList>
    </citation>
    <scope>NUCLEOTIDE SEQUENCE [LARGE SCALE GENOMIC DNA]</scope>
    <source>
        <strain evidence="2 3">DSM 21501</strain>
    </source>
</reference>
<dbReference type="OrthoDB" id="4578793at2"/>
<feature type="region of interest" description="Disordered" evidence="1">
    <location>
        <begin position="1"/>
        <end position="113"/>
    </location>
</feature>